<dbReference type="AlphaFoldDB" id="A0A4R9KB56"/>
<dbReference type="Proteomes" id="UP000297762">
    <property type="component" value="Unassembled WGS sequence"/>
</dbReference>
<dbReference type="GO" id="GO:0003677">
    <property type="term" value="F:DNA binding"/>
    <property type="evidence" value="ECO:0007669"/>
    <property type="project" value="UniProtKB-UniRule"/>
</dbReference>
<dbReference type="InterPro" id="IPR001647">
    <property type="entry name" value="HTH_TetR"/>
</dbReference>
<sequence>MLGCKVIGAVHLPESESIASAYSFLSIFNRDLTLFGSILTRDLNLRASKEDWINEGLRILYGSGPEALVIKELCKGLSLTKGSFYHHFSGREDYCSKLLEYWKNKSTLEVIRISSKKENPKDALARLTVLTRNIGSNPERAIRAWSFRDPVAAKAQKEVDEWRINYLKKLLSETYPEKKAELKAKIIHSIFLSYTLAFSSITKKELIKIYEDIVPETYNKKSRSFR</sequence>
<gene>
    <name evidence="4" type="ORF">EHQ64_04815</name>
</gene>
<evidence type="ECO:0000256" key="2">
    <source>
        <dbReference type="PROSITE-ProRule" id="PRU00335"/>
    </source>
</evidence>
<dbReference type="EMBL" id="RQGF01000012">
    <property type="protein sequence ID" value="TGL63286.1"/>
    <property type="molecule type" value="Genomic_DNA"/>
</dbReference>
<dbReference type="PROSITE" id="PS50977">
    <property type="entry name" value="HTH_TETR_2"/>
    <property type="match status" value="1"/>
</dbReference>
<evidence type="ECO:0000313" key="5">
    <source>
        <dbReference type="Proteomes" id="UP000297762"/>
    </source>
</evidence>
<feature type="domain" description="HTH tetR-type" evidence="3">
    <location>
        <begin position="46"/>
        <end position="106"/>
    </location>
</feature>
<dbReference type="SUPFAM" id="SSF46689">
    <property type="entry name" value="Homeodomain-like"/>
    <property type="match status" value="1"/>
</dbReference>
<evidence type="ECO:0000313" key="4">
    <source>
        <dbReference type="EMBL" id="TGL63286.1"/>
    </source>
</evidence>
<reference evidence="4" key="1">
    <citation type="journal article" date="2019" name="PLoS Negl. Trop. Dis.">
        <title>Revisiting the worldwide diversity of Leptospira species in the environment.</title>
        <authorList>
            <person name="Vincent A.T."/>
            <person name="Schiettekatte O."/>
            <person name="Bourhy P."/>
            <person name="Veyrier F.J."/>
            <person name="Picardeau M."/>
        </authorList>
    </citation>
    <scope>NUCLEOTIDE SEQUENCE [LARGE SCALE GENOMIC DNA]</scope>
    <source>
        <strain evidence="4">201702455</strain>
    </source>
</reference>
<comment type="caution">
    <text evidence="4">The sequence shown here is derived from an EMBL/GenBank/DDBJ whole genome shotgun (WGS) entry which is preliminary data.</text>
</comment>
<dbReference type="InterPro" id="IPR009057">
    <property type="entry name" value="Homeodomain-like_sf"/>
</dbReference>
<evidence type="ECO:0000256" key="1">
    <source>
        <dbReference type="ARBA" id="ARBA00023125"/>
    </source>
</evidence>
<feature type="DNA-binding region" description="H-T-H motif" evidence="2">
    <location>
        <begin position="69"/>
        <end position="88"/>
    </location>
</feature>
<keyword evidence="1 2" id="KW-0238">DNA-binding</keyword>
<organism evidence="4 5">
    <name type="scientific">Leptospira sarikeiensis</name>
    <dbReference type="NCBI Taxonomy" id="2484943"/>
    <lineage>
        <taxon>Bacteria</taxon>
        <taxon>Pseudomonadati</taxon>
        <taxon>Spirochaetota</taxon>
        <taxon>Spirochaetia</taxon>
        <taxon>Leptospirales</taxon>
        <taxon>Leptospiraceae</taxon>
        <taxon>Leptospira</taxon>
    </lineage>
</organism>
<accession>A0A4R9KB56</accession>
<proteinExistence type="predicted"/>
<name>A0A4R9KB56_9LEPT</name>
<protein>
    <submittedName>
        <fullName evidence="4">TetR/AcrR family transcriptional regulator</fullName>
    </submittedName>
</protein>
<keyword evidence="5" id="KW-1185">Reference proteome</keyword>
<dbReference type="OrthoDB" id="9812484at2"/>
<evidence type="ECO:0000259" key="3">
    <source>
        <dbReference type="PROSITE" id="PS50977"/>
    </source>
</evidence>
<dbReference type="Gene3D" id="1.10.357.10">
    <property type="entry name" value="Tetracycline Repressor, domain 2"/>
    <property type="match status" value="1"/>
</dbReference>